<comment type="caution">
    <text evidence="2">The sequence shown here is derived from an EMBL/GenBank/DDBJ whole genome shotgun (WGS) entry which is preliminary data.</text>
</comment>
<dbReference type="SUPFAM" id="SSF49503">
    <property type="entry name" value="Cupredoxins"/>
    <property type="match status" value="1"/>
</dbReference>
<evidence type="ECO:0000313" key="3">
    <source>
        <dbReference type="Proteomes" id="UP000266389"/>
    </source>
</evidence>
<protein>
    <recommendedName>
        <fullName evidence="4">EfeO-type cupredoxin-like domain-containing protein</fullName>
    </recommendedName>
</protein>
<evidence type="ECO:0000256" key="1">
    <source>
        <dbReference type="SAM" id="SignalP"/>
    </source>
</evidence>
<name>A0A395M028_9BACT</name>
<dbReference type="Proteomes" id="UP000266389">
    <property type="component" value="Unassembled WGS sequence"/>
</dbReference>
<organism evidence="2 3">
    <name type="scientific">Candidatus Thermochlorobacter aerophilus</name>
    <dbReference type="NCBI Taxonomy" id="1868324"/>
    <lineage>
        <taxon>Bacteria</taxon>
        <taxon>Pseudomonadati</taxon>
        <taxon>Chlorobiota</taxon>
        <taxon>Chlorobiia</taxon>
        <taxon>Chlorobiales</taxon>
        <taxon>Candidatus Thermochlorobacteriaceae</taxon>
        <taxon>Candidatus Thermochlorobacter</taxon>
    </lineage>
</organism>
<dbReference type="EMBL" id="PHFL01000046">
    <property type="protein sequence ID" value="RFM24116.1"/>
    <property type="molecule type" value="Genomic_DNA"/>
</dbReference>
<proteinExistence type="predicted"/>
<accession>A0A395M028</accession>
<dbReference type="InterPro" id="IPR008972">
    <property type="entry name" value="Cupredoxin"/>
</dbReference>
<gene>
    <name evidence="2" type="ORF">D0433_07430</name>
</gene>
<reference evidence="2 3" key="1">
    <citation type="journal article" date="2011" name="ISME J.">
        <title>Community ecology of hot spring cyanobacterial mats: predominant populations and their functional potential.</title>
        <authorList>
            <person name="Klatt C.G."/>
            <person name="Wood J.M."/>
            <person name="Rusch D.B."/>
            <person name="Bateson M.M."/>
            <person name="Hamamura N."/>
            <person name="Heidelberg J.F."/>
            <person name="Grossman A.R."/>
            <person name="Bhaya D."/>
            <person name="Cohan F.M."/>
            <person name="Kuhl M."/>
            <person name="Bryant D.A."/>
            <person name="Ward D.M."/>
        </authorList>
    </citation>
    <scope>NUCLEOTIDE SEQUENCE [LARGE SCALE GENOMIC DNA]</scope>
    <source>
        <strain evidence="2">OS</strain>
    </source>
</reference>
<evidence type="ECO:0000313" key="2">
    <source>
        <dbReference type="EMBL" id="RFM24116.1"/>
    </source>
</evidence>
<feature type="signal peptide" evidence="1">
    <location>
        <begin position="1"/>
        <end position="20"/>
    </location>
</feature>
<feature type="chain" id="PRO_5017267080" description="EfeO-type cupredoxin-like domain-containing protein" evidence="1">
    <location>
        <begin position="21"/>
        <end position="187"/>
    </location>
</feature>
<evidence type="ECO:0008006" key="4">
    <source>
        <dbReference type="Google" id="ProtNLM"/>
    </source>
</evidence>
<sequence length="187" mass="20103">MGKRLVLLMFLLFVAIEAFAQTTGGVITGSVSLPAVQNVRATARGNLYRSRLSPEAASGAATQATASSGYEDVIVSAHPLNFKPKVEPLQGARIIQKNATFIPRVLPVTQGTVVEIVNADPFYHNVFTLGKGERFNIGRRPTGDVQAQKISSVGETKLFCDIHTQMNAVIMSYDTAILCAPATQRNV</sequence>
<keyword evidence="1" id="KW-0732">Signal</keyword>
<dbReference type="AlphaFoldDB" id="A0A395M028"/>
<dbReference type="Gene3D" id="2.60.40.420">
    <property type="entry name" value="Cupredoxins - blue copper proteins"/>
    <property type="match status" value="1"/>
</dbReference>